<keyword evidence="4" id="KW-0762">Sugar transport</keyword>
<evidence type="ECO:0000256" key="9">
    <source>
        <dbReference type="SAM" id="Phobius"/>
    </source>
</evidence>
<keyword evidence="7 9" id="KW-1133">Transmembrane helix</keyword>
<keyword evidence="5" id="KW-0598">Phosphotransferase system</keyword>
<name>A0A1I0GD30_9FIRM</name>
<keyword evidence="6 9" id="KW-0812">Transmembrane</keyword>
<dbReference type="Proteomes" id="UP000198508">
    <property type="component" value="Unassembled WGS sequence"/>
</dbReference>
<dbReference type="AlphaFoldDB" id="A0A1I0GD30"/>
<evidence type="ECO:0000256" key="8">
    <source>
        <dbReference type="ARBA" id="ARBA00023136"/>
    </source>
</evidence>
<dbReference type="Pfam" id="PF03611">
    <property type="entry name" value="EIIC-GAT"/>
    <property type="match status" value="1"/>
</dbReference>
<dbReference type="GO" id="GO:0009401">
    <property type="term" value="P:phosphoenolpyruvate-dependent sugar phosphotransferase system"/>
    <property type="evidence" value="ECO:0007669"/>
    <property type="project" value="UniProtKB-KW"/>
</dbReference>
<evidence type="ECO:0000256" key="3">
    <source>
        <dbReference type="ARBA" id="ARBA00022475"/>
    </source>
</evidence>
<keyword evidence="3" id="KW-1003">Cell membrane</keyword>
<feature type="transmembrane region" description="Helical" evidence="9">
    <location>
        <begin position="43"/>
        <end position="64"/>
    </location>
</feature>
<dbReference type="PANTHER" id="PTHR37324">
    <property type="entry name" value="PTS SYSTEM GALACTITOL-SPECIFIC EIIC COMPONENT"/>
    <property type="match status" value="1"/>
</dbReference>
<evidence type="ECO:0000256" key="4">
    <source>
        <dbReference type="ARBA" id="ARBA00022597"/>
    </source>
</evidence>
<evidence type="ECO:0000256" key="5">
    <source>
        <dbReference type="ARBA" id="ARBA00022683"/>
    </source>
</evidence>
<gene>
    <name evidence="10" type="ORF">SAMN05216313_111101</name>
</gene>
<dbReference type="InterPro" id="IPR004703">
    <property type="entry name" value="PTS_sugar-sp_permease"/>
</dbReference>
<dbReference type="PANTHER" id="PTHR37324:SF2">
    <property type="entry name" value="PTS SYSTEM GALACTITOL-SPECIFIC EIIC COMPONENT"/>
    <property type="match status" value="1"/>
</dbReference>
<keyword evidence="2" id="KW-0813">Transport</keyword>
<dbReference type="STRING" id="460384.SAMN05216313_111101"/>
<comment type="subcellular location">
    <subcellularLocation>
        <location evidence="1">Cell membrane</location>
        <topology evidence="1">Multi-pass membrane protein</topology>
    </subcellularLocation>
</comment>
<sequence>MQVVIDGLNWISGLGPMCMMPIIMFVIGVCLRQKMGVLLRSCLMTGVGFAGVNMTINFFIAQVAPAVQMMVQRWGLHTDIMDVGWPARAAATWSFPMAAVIVFLVLAVNVIMLAVKATNCVMVDFWSYNHFIFTAALVWYASNSIPVAMVAGVLDAAITFKLADWTQPICEEAFGLPGVSFPTSNSICWAPLACLLNKIYDRIPGLNRLNADPESIQKRFGVLGEPMAVGTVIGLLIAILAGEPVDKCLIVAMSTATAMVITPKMMQILMEGLLPFADGVKEVLNKRFEGNKFHIGIDAALTIANPSCIAVGILMVPTTIILAMALPGNRLLPLSDIAYIGMWLAAWPVAFGKGNLVRAYLSTVIFTVMLLLIATAMAGAHTQLAITGGFQMGSGMELVSTEDAGTHLISYIMSLIGRLIGNVF</sequence>
<feature type="transmembrane region" description="Helical" evidence="9">
    <location>
        <begin position="12"/>
        <end position="31"/>
    </location>
</feature>
<feature type="transmembrane region" description="Helical" evidence="9">
    <location>
        <begin position="331"/>
        <end position="351"/>
    </location>
</feature>
<dbReference type="RefSeq" id="WP_092363987.1">
    <property type="nucleotide sequence ID" value="NZ_CABJCG010000023.1"/>
</dbReference>
<accession>A0A1I0GD30</accession>
<dbReference type="PIRSF" id="PIRSF006304">
    <property type="entry name" value="GatC"/>
    <property type="match status" value="1"/>
</dbReference>
<dbReference type="GeneID" id="93276012"/>
<evidence type="ECO:0000256" key="2">
    <source>
        <dbReference type="ARBA" id="ARBA00022448"/>
    </source>
</evidence>
<evidence type="ECO:0000313" key="11">
    <source>
        <dbReference type="Proteomes" id="UP000198508"/>
    </source>
</evidence>
<feature type="transmembrane region" description="Helical" evidence="9">
    <location>
        <begin position="357"/>
        <end position="380"/>
    </location>
</feature>
<evidence type="ECO:0000256" key="7">
    <source>
        <dbReference type="ARBA" id="ARBA00022989"/>
    </source>
</evidence>
<proteinExistence type="predicted"/>
<keyword evidence="11" id="KW-1185">Reference proteome</keyword>
<protein>
    <submittedName>
        <fullName evidence="10">PTS system, galactitol-specific IIC component</fullName>
    </submittedName>
</protein>
<organism evidence="10 11">
    <name type="scientific">Enterocloster lavalensis</name>
    <dbReference type="NCBI Taxonomy" id="460384"/>
    <lineage>
        <taxon>Bacteria</taxon>
        <taxon>Bacillati</taxon>
        <taxon>Bacillota</taxon>
        <taxon>Clostridia</taxon>
        <taxon>Lachnospirales</taxon>
        <taxon>Lachnospiraceae</taxon>
        <taxon>Enterocloster</taxon>
    </lineage>
</organism>
<evidence type="ECO:0000256" key="6">
    <source>
        <dbReference type="ARBA" id="ARBA00022692"/>
    </source>
</evidence>
<feature type="transmembrane region" description="Helical" evidence="9">
    <location>
        <begin position="93"/>
        <end position="113"/>
    </location>
</feature>
<feature type="transmembrane region" description="Helical" evidence="9">
    <location>
        <begin position="220"/>
        <end position="241"/>
    </location>
</feature>
<dbReference type="InterPro" id="IPR013853">
    <property type="entry name" value="EIIC-GAT"/>
</dbReference>
<dbReference type="GO" id="GO:0005886">
    <property type="term" value="C:plasma membrane"/>
    <property type="evidence" value="ECO:0007669"/>
    <property type="project" value="UniProtKB-SubCell"/>
</dbReference>
<keyword evidence="8 9" id="KW-0472">Membrane</keyword>
<evidence type="ECO:0000256" key="1">
    <source>
        <dbReference type="ARBA" id="ARBA00004651"/>
    </source>
</evidence>
<dbReference type="EMBL" id="FOIM01000011">
    <property type="protein sequence ID" value="SET68911.1"/>
    <property type="molecule type" value="Genomic_DNA"/>
</dbReference>
<reference evidence="11" key="1">
    <citation type="submission" date="2016-10" db="EMBL/GenBank/DDBJ databases">
        <authorList>
            <person name="Varghese N."/>
            <person name="Submissions S."/>
        </authorList>
    </citation>
    <scope>NUCLEOTIDE SEQUENCE [LARGE SCALE GENOMIC DNA]</scope>
    <source>
        <strain evidence="11">NLAE-zl-G277</strain>
    </source>
</reference>
<evidence type="ECO:0000313" key="10">
    <source>
        <dbReference type="EMBL" id="SET68911.1"/>
    </source>
</evidence>
<dbReference type="GO" id="GO:0015577">
    <property type="term" value="F:galactitol transmembrane transporter activity"/>
    <property type="evidence" value="ECO:0007669"/>
    <property type="project" value="InterPro"/>
</dbReference>
<feature type="transmembrane region" description="Helical" evidence="9">
    <location>
        <begin position="303"/>
        <end position="324"/>
    </location>
</feature>